<accession>A0A1F6CIG9</accession>
<evidence type="ECO:0000256" key="1">
    <source>
        <dbReference type="ARBA" id="ARBA00006739"/>
    </source>
</evidence>
<keyword evidence="4" id="KW-1133">Transmembrane helix</keyword>
<dbReference type="EMBL" id="MFKU01000010">
    <property type="protein sequence ID" value="OGG48652.1"/>
    <property type="molecule type" value="Genomic_DNA"/>
</dbReference>
<protein>
    <recommendedName>
        <fullName evidence="7">Glycosyltransferase 2-like domain-containing protein</fullName>
    </recommendedName>
</protein>
<feature type="transmembrane region" description="Helical" evidence="4">
    <location>
        <begin position="313"/>
        <end position="333"/>
    </location>
</feature>
<dbReference type="STRING" id="1798481.A2678_02175"/>
<evidence type="ECO:0000256" key="4">
    <source>
        <dbReference type="SAM" id="Phobius"/>
    </source>
</evidence>
<evidence type="ECO:0000313" key="6">
    <source>
        <dbReference type="Proteomes" id="UP000178815"/>
    </source>
</evidence>
<dbReference type="SUPFAM" id="SSF53448">
    <property type="entry name" value="Nucleotide-diphospho-sugar transferases"/>
    <property type="match status" value="1"/>
</dbReference>
<dbReference type="GO" id="GO:0016757">
    <property type="term" value="F:glycosyltransferase activity"/>
    <property type="evidence" value="ECO:0007669"/>
    <property type="project" value="UniProtKB-KW"/>
</dbReference>
<keyword evidence="4" id="KW-0812">Transmembrane</keyword>
<keyword evidence="3" id="KW-0808">Transferase</keyword>
<name>A0A1F6CIG9_9BACT</name>
<organism evidence="5 6">
    <name type="scientific">Candidatus Kaiserbacteria bacterium RIFCSPHIGHO2_01_FULL_53_31</name>
    <dbReference type="NCBI Taxonomy" id="1798481"/>
    <lineage>
        <taxon>Bacteria</taxon>
        <taxon>Candidatus Kaiseribacteriota</taxon>
    </lineage>
</organism>
<feature type="transmembrane region" description="Helical" evidence="4">
    <location>
        <begin position="286"/>
        <end position="307"/>
    </location>
</feature>
<feature type="transmembrane region" description="Helical" evidence="4">
    <location>
        <begin position="6"/>
        <end position="26"/>
    </location>
</feature>
<evidence type="ECO:0000256" key="3">
    <source>
        <dbReference type="ARBA" id="ARBA00022679"/>
    </source>
</evidence>
<dbReference type="AlphaFoldDB" id="A0A1F6CIG9"/>
<comment type="caution">
    <text evidence="5">The sequence shown here is derived from an EMBL/GenBank/DDBJ whole genome shotgun (WGS) entry which is preliminary data.</text>
</comment>
<feature type="transmembrane region" description="Helical" evidence="4">
    <location>
        <begin position="376"/>
        <end position="396"/>
    </location>
</feature>
<feature type="transmembrane region" description="Helical" evidence="4">
    <location>
        <begin position="340"/>
        <end position="364"/>
    </location>
</feature>
<dbReference type="Proteomes" id="UP000178815">
    <property type="component" value="Unassembled WGS sequence"/>
</dbReference>
<sequence>MSLEVVTYPFLFLTIFFESFLLVTLLSHPARTSRERVASSKTPKVAVIVPCWNEESTIGGTIESLLALEYPREKLSIILVDDGSTDATYSTMMRYADNAQIKILKKENGGKHTAMNLGIEHAKDAELIGCLDADSFVDPKALREMITCFDEEDVMAAAPSMSVHEPHTLLERMQAVEYQLGNAMRHILSATNSLYVTPGPFSFYRPQVFQNIGPFRHAYLTEDMEMALRMQRAGYRIENAVRARVYTKAPDTLTKLIKQRTRWNTGFLRNVLYDYRDLVGNRKRGALGLIILPFSLISVVFAIGMFGNAIVQFVQNTIHAIATTSGIPIAYLMTPRAINLFYWPYSATALLSGVLIAIVIALIVVGKRLSNTSGTLLTNIVLYVVIYSLVSPLWLIRSVADVARGTANTWR</sequence>
<proteinExistence type="inferred from homology"/>
<dbReference type="PANTHER" id="PTHR43630:SF1">
    <property type="entry name" value="POLY-BETA-1,6-N-ACETYL-D-GLUCOSAMINE SYNTHASE"/>
    <property type="match status" value="1"/>
</dbReference>
<evidence type="ECO:0000256" key="2">
    <source>
        <dbReference type="ARBA" id="ARBA00022676"/>
    </source>
</evidence>
<keyword evidence="2" id="KW-0328">Glycosyltransferase</keyword>
<comment type="similarity">
    <text evidence="1">Belongs to the glycosyltransferase 2 family.</text>
</comment>
<dbReference type="PANTHER" id="PTHR43630">
    <property type="entry name" value="POLY-BETA-1,6-N-ACETYL-D-GLUCOSAMINE SYNTHASE"/>
    <property type="match status" value="1"/>
</dbReference>
<evidence type="ECO:0008006" key="7">
    <source>
        <dbReference type="Google" id="ProtNLM"/>
    </source>
</evidence>
<dbReference type="CDD" id="cd06423">
    <property type="entry name" value="CESA_like"/>
    <property type="match status" value="1"/>
</dbReference>
<gene>
    <name evidence="5" type="ORF">A2678_02175</name>
</gene>
<dbReference type="Pfam" id="PF13641">
    <property type="entry name" value="Glyco_tranf_2_3"/>
    <property type="match status" value="1"/>
</dbReference>
<reference evidence="5 6" key="1">
    <citation type="journal article" date="2016" name="Nat. Commun.">
        <title>Thousands of microbial genomes shed light on interconnected biogeochemical processes in an aquifer system.</title>
        <authorList>
            <person name="Anantharaman K."/>
            <person name="Brown C.T."/>
            <person name="Hug L.A."/>
            <person name="Sharon I."/>
            <person name="Castelle C.J."/>
            <person name="Probst A.J."/>
            <person name="Thomas B.C."/>
            <person name="Singh A."/>
            <person name="Wilkins M.J."/>
            <person name="Karaoz U."/>
            <person name="Brodie E.L."/>
            <person name="Williams K.H."/>
            <person name="Hubbard S.S."/>
            <person name="Banfield J.F."/>
        </authorList>
    </citation>
    <scope>NUCLEOTIDE SEQUENCE [LARGE SCALE GENOMIC DNA]</scope>
</reference>
<dbReference type="InterPro" id="IPR029044">
    <property type="entry name" value="Nucleotide-diphossugar_trans"/>
</dbReference>
<evidence type="ECO:0000313" key="5">
    <source>
        <dbReference type="EMBL" id="OGG48652.1"/>
    </source>
</evidence>
<keyword evidence="4" id="KW-0472">Membrane</keyword>
<dbReference type="Gene3D" id="3.90.550.10">
    <property type="entry name" value="Spore Coat Polysaccharide Biosynthesis Protein SpsA, Chain A"/>
    <property type="match status" value="1"/>
</dbReference>